<evidence type="ECO:0000313" key="3">
    <source>
        <dbReference type="Proteomes" id="UP000799770"/>
    </source>
</evidence>
<evidence type="ECO:0000313" key="2">
    <source>
        <dbReference type="EMBL" id="KAF2105708.1"/>
    </source>
</evidence>
<feature type="region of interest" description="Disordered" evidence="1">
    <location>
        <begin position="1"/>
        <end position="61"/>
    </location>
</feature>
<proteinExistence type="predicted"/>
<keyword evidence="3" id="KW-1185">Reference proteome</keyword>
<feature type="compositionally biased region" description="Low complexity" evidence="1">
    <location>
        <begin position="1"/>
        <end position="20"/>
    </location>
</feature>
<dbReference type="Proteomes" id="UP000799770">
    <property type="component" value="Unassembled WGS sequence"/>
</dbReference>
<name>A0A6A5YHT0_9PLEO</name>
<evidence type="ECO:0008006" key="4">
    <source>
        <dbReference type="Google" id="ProtNLM"/>
    </source>
</evidence>
<dbReference type="SUPFAM" id="SSF51197">
    <property type="entry name" value="Clavaminate synthase-like"/>
    <property type="match status" value="1"/>
</dbReference>
<organism evidence="2 3">
    <name type="scientific">Lophiotrema nucula</name>
    <dbReference type="NCBI Taxonomy" id="690887"/>
    <lineage>
        <taxon>Eukaryota</taxon>
        <taxon>Fungi</taxon>
        <taxon>Dikarya</taxon>
        <taxon>Ascomycota</taxon>
        <taxon>Pezizomycotina</taxon>
        <taxon>Dothideomycetes</taxon>
        <taxon>Pleosporomycetidae</taxon>
        <taxon>Pleosporales</taxon>
        <taxon>Lophiotremataceae</taxon>
        <taxon>Lophiotrema</taxon>
    </lineage>
</organism>
<reference evidence="2" key="1">
    <citation type="journal article" date="2020" name="Stud. Mycol.">
        <title>101 Dothideomycetes genomes: a test case for predicting lifestyles and emergence of pathogens.</title>
        <authorList>
            <person name="Haridas S."/>
            <person name="Albert R."/>
            <person name="Binder M."/>
            <person name="Bloem J."/>
            <person name="Labutti K."/>
            <person name="Salamov A."/>
            <person name="Andreopoulos B."/>
            <person name="Baker S."/>
            <person name="Barry K."/>
            <person name="Bills G."/>
            <person name="Bluhm B."/>
            <person name="Cannon C."/>
            <person name="Castanera R."/>
            <person name="Culley D."/>
            <person name="Daum C."/>
            <person name="Ezra D."/>
            <person name="Gonzalez J."/>
            <person name="Henrissat B."/>
            <person name="Kuo A."/>
            <person name="Liang C."/>
            <person name="Lipzen A."/>
            <person name="Lutzoni F."/>
            <person name="Magnuson J."/>
            <person name="Mondo S."/>
            <person name="Nolan M."/>
            <person name="Ohm R."/>
            <person name="Pangilinan J."/>
            <person name="Park H.-J."/>
            <person name="Ramirez L."/>
            <person name="Alfaro M."/>
            <person name="Sun H."/>
            <person name="Tritt A."/>
            <person name="Yoshinaga Y."/>
            <person name="Zwiers L.-H."/>
            <person name="Turgeon B."/>
            <person name="Goodwin S."/>
            <person name="Spatafora J."/>
            <person name="Crous P."/>
            <person name="Grigoriev I."/>
        </authorList>
    </citation>
    <scope>NUCLEOTIDE SEQUENCE</scope>
    <source>
        <strain evidence="2">CBS 627.86</strain>
    </source>
</reference>
<accession>A0A6A5YHT0</accession>
<evidence type="ECO:0000256" key="1">
    <source>
        <dbReference type="SAM" id="MobiDB-lite"/>
    </source>
</evidence>
<dbReference type="Gene3D" id="2.60.120.650">
    <property type="entry name" value="Cupin"/>
    <property type="match status" value="1"/>
</dbReference>
<dbReference type="AlphaFoldDB" id="A0A6A5YHT0"/>
<protein>
    <recommendedName>
        <fullName evidence="4">JmjC domain-containing protein</fullName>
    </recommendedName>
</protein>
<dbReference type="OrthoDB" id="3860121at2759"/>
<feature type="compositionally biased region" description="Basic and acidic residues" evidence="1">
    <location>
        <begin position="41"/>
        <end position="61"/>
    </location>
</feature>
<gene>
    <name evidence="2" type="ORF">BDV96DRAFT_655370</name>
</gene>
<dbReference type="EMBL" id="ML977373">
    <property type="protein sequence ID" value="KAF2105708.1"/>
    <property type="molecule type" value="Genomic_DNA"/>
</dbReference>
<sequence length="453" mass="51605">MEPPSESSSADTSATPSSSDQTPRRAKRRRVSSGSSSLHGNENKSQDHKRPVHNPDRDAKFLERVVEELQKVAKRKRPSTRSARRPTQWGPVNAKRMLKLRQNAKPPARDEVCYVTCEEAEKLLEPGKFFDGPIVTRNTQQFKWSPLEVDGTPIQQFLNRWVPDLDWKVSVQDSILEKGGTKSSSEEWELRELLEYYNKEVSRHGYRSLNVLDMRNTLPDSISLNFLNGFDTQMLPQVRNQIAAGPSRSLSTGPWHGWGNYREAEKWTLLCFGPAQTLEHEDPLAPDTYLALQKGELGIGWVSRAGEEEVAAFSENPQESDALFPKIRYLRLEAGQTVYFPAGTIHFVFRAKDARTLITGGHVMRWSRIQEWMANTLNQVRHPNIASDAVLPHAEHYVTAVASLVQSREREGRVDEIGGREAIAAFWRLKEEFDELIQESNGDETKKEEEEEE</sequence>